<keyword evidence="4 9" id="KW-0378">Hydrolase</keyword>
<dbReference type="InterPro" id="IPR009045">
    <property type="entry name" value="Zn_M74/Hedgehog-like"/>
</dbReference>
<comment type="function">
    <text evidence="9 10">Catalyzes hydrolysis of the D-alanyl-D-alanine dipeptide.</text>
</comment>
<evidence type="ECO:0000256" key="5">
    <source>
        <dbReference type="ARBA" id="ARBA00022833"/>
    </source>
</evidence>
<dbReference type="PANTHER" id="PTHR43126:SF1">
    <property type="entry name" value="D-ALANYL-D-ALANINE DIPEPTIDASE"/>
    <property type="match status" value="1"/>
</dbReference>
<organism evidence="11 12">
    <name type="scientific">Candidatus Methylobacter oryzae</name>
    <dbReference type="NCBI Taxonomy" id="2497749"/>
    <lineage>
        <taxon>Bacteria</taxon>
        <taxon>Pseudomonadati</taxon>
        <taxon>Pseudomonadota</taxon>
        <taxon>Gammaproteobacteria</taxon>
        <taxon>Methylococcales</taxon>
        <taxon>Methylococcaceae</taxon>
        <taxon>Methylobacter</taxon>
    </lineage>
</organism>
<dbReference type="PANTHER" id="PTHR43126">
    <property type="entry name" value="D-ALANYL-D-ALANINE DIPEPTIDASE"/>
    <property type="match status" value="1"/>
</dbReference>
<feature type="binding site" evidence="9">
    <location>
        <position position="219"/>
    </location>
    <ligand>
        <name>Zn(2+)</name>
        <dbReference type="ChEBI" id="CHEBI:29105"/>
        <note>catalytic</note>
    </ligand>
</feature>
<reference evidence="11 12" key="1">
    <citation type="journal article" date="2019" name="Antonie Van Leeuwenhoek">
        <title>Description of 'Ca. Methylobacter oryzae' KRF1, a novel species from the environmentally important Methylobacter clade 2.</title>
        <authorList>
            <person name="Khatri K."/>
            <person name="Mohite J.A."/>
            <person name="Pandit P.S."/>
            <person name="Bahulikar R."/>
            <person name="Rahalkar M.C."/>
        </authorList>
    </citation>
    <scope>NUCLEOTIDE SEQUENCE [LARGE SCALE GENOMIC DNA]</scope>
    <source>
        <strain evidence="11 12">KRF1</strain>
    </source>
</reference>
<dbReference type="EC" id="3.4.13.22" evidence="9 10"/>
<keyword evidence="3 9" id="KW-0479">Metal-binding</keyword>
<dbReference type="Gene3D" id="3.30.1380.10">
    <property type="match status" value="1"/>
</dbReference>
<evidence type="ECO:0000313" key="12">
    <source>
        <dbReference type="Proteomes" id="UP000733744"/>
    </source>
</evidence>
<feature type="site" description="Transition state stabilizer" evidence="9">
    <location>
        <position position="106"/>
    </location>
</feature>
<name>A0ABY3C6C7_9GAMM</name>
<evidence type="ECO:0000256" key="1">
    <source>
        <dbReference type="ARBA" id="ARBA00001362"/>
    </source>
</evidence>
<dbReference type="PIRSF" id="PIRSF026671">
    <property type="entry name" value="AA_dipeptidase"/>
    <property type="match status" value="1"/>
</dbReference>
<dbReference type="Proteomes" id="UP000733744">
    <property type="component" value="Unassembled WGS sequence"/>
</dbReference>
<evidence type="ECO:0000256" key="8">
    <source>
        <dbReference type="ARBA" id="ARBA00023316"/>
    </source>
</evidence>
<keyword evidence="7 9" id="KW-0482">Metalloprotease</keyword>
<comment type="similarity">
    <text evidence="9 10">Belongs to the peptidase M15D family.</text>
</comment>
<gene>
    <name evidence="9" type="primary">ddpX</name>
    <name evidence="11" type="ORF">EKO24_018515</name>
</gene>
<keyword evidence="5 9" id="KW-0862">Zinc</keyword>
<evidence type="ECO:0000256" key="10">
    <source>
        <dbReference type="PIRNR" id="PIRNR026671"/>
    </source>
</evidence>
<comment type="cofactor">
    <cofactor evidence="9">
        <name>Zn(2+)</name>
        <dbReference type="ChEBI" id="CHEBI:29105"/>
    </cofactor>
    <text evidence="9">Binds 1 zinc ion per subunit.</text>
</comment>
<evidence type="ECO:0000256" key="3">
    <source>
        <dbReference type="ARBA" id="ARBA00022723"/>
    </source>
</evidence>
<evidence type="ECO:0000256" key="4">
    <source>
        <dbReference type="ARBA" id="ARBA00022801"/>
    </source>
</evidence>
<accession>A0ABY3C6C7</accession>
<evidence type="ECO:0000256" key="7">
    <source>
        <dbReference type="ARBA" id="ARBA00023049"/>
    </source>
</evidence>
<protein>
    <recommendedName>
        <fullName evidence="9 10">D-alanyl-D-alanine dipeptidase</fullName>
        <shortName evidence="9 10">D-Ala-D-Ala dipeptidase</shortName>
        <ecNumber evidence="9 10">3.4.13.22</ecNumber>
    </recommendedName>
</protein>
<evidence type="ECO:0000256" key="2">
    <source>
        <dbReference type="ARBA" id="ARBA00022670"/>
    </source>
</evidence>
<evidence type="ECO:0000256" key="9">
    <source>
        <dbReference type="HAMAP-Rule" id="MF_01924"/>
    </source>
</evidence>
<dbReference type="InterPro" id="IPR000755">
    <property type="entry name" value="A_A_dipeptidase"/>
</dbReference>
<evidence type="ECO:0000313" key="11">
    <source>
        <dbReference type="EMBL" id="TRW90790.1"/>
    </source>
</evidence>
<dbReference type="CDD" id="cd14817">
    <property type="entry name" value="D-Ala-D-Ala_dipeptidase_VanX"/>
    <property type="match status" value="1"/>
</dbReference>
<keyword evidence="2 9" id="KW-0645">Protease</keyword>
<keyword evidence="12" id="KW-1185">Reference proteome</keyword>
<dbReference type="HAMAP" id="MF_01924">
    <property type="entry name" value="A_A_dipeptidase"/>
    <property type="match status" value="1"/>
</dbReference>
<dbReference type="RefSeq" id="WP_127027479.1">
    <property type="nucleotide sequence ID" value="NZ_RYFG02000116.1"/>
</dbReference>
<proteinExistence type="inferred from homology"/>
<evidence type="ECO:0000256" key="6">
    <source>
        <dbReference type="ARBA" id="ARBA00022997"/>
    </source>
</evidence>
<dbReference type="EMBL" id="RYFG02000116">
    <property type="protein sequence ID" value="TRW90790.1"/>
    <property type="molecule type" value="Genomic_DNA"/>
</dbReference>
<feature type="binding site" evidence="9">
    <location>
        <position position="158"/>
    </location>
    <ligand>
        <name>Zn(2+)</name>
        <dbReference type="ChEBI" id="CHEBI:29105"/>
        <note>catalytic</note>
    </ligand>
</feature>
<keyword evidence="8 10" id="KW-0961">Cell wall biogenesis/degradation</keyword>
<comment type="caution">
    <text evidence="11">The sequence shown here is derived from an EMBL/GenBank/DDBJ whole genome shotgun (WGS) entry which is preliminary data.</text>
</comment>
<feature type="active site" description="Proton donor/acceptor" evidence="9">
    <location>
        <position position="216"/>
    </location>
</feature>
<comment type="catalytic activity">
    <reaction evidence="1 9 10">
        <text>D-alanyl-D-alanine + H2O = 2 D-alanine</text>
        <dbReference type="Rhea" id="RHEA:20661"/>
        <dbReference type="ChEBI" id="CHEBI:15377"/>
        <dbReference type="ChEBI" id="CHEBI:57416"/>
        <dbReference type="ChEBI" id="CHEBI:57822"/>
        <dbReference type="EC" id="3.4.13.22"/>
    </reaction>
</comment>
<dbReference type="Pfam" id="PF01427">
    <property type="entry name" value="Peptidase_M15"/>
    <property type="match status" value="1"/>
</dbReference>
<keyword evidence="6 9" id="KW-0224">Dipeptidase</keyword>
<feature type="binding site" evidence="9">
    <location>
        <position position="151"/>
    </location>
    <ligand>
        <name>Zn(2+)</name>
        <dbReference type="ChEBI" id="CHEBI:29105"/>
        <note>catalytic</note>
    </ligand>
</feature>
<dbReference type="PROSITE" id="PS51257">
    <property type="entry name" value="PROKAR_LIPOPROTEIN"/>
    <property type="match status" value="1"/>
</dbReference>
<sequence>MILKLQRPNTPTSILLLALFFITACTSKKEIDWIDNGDQFVDLKEIMPSVQLDIRYYTKNNFIGSRIDGYDAPKCLLTKDAALALKNVQKELASNRQSLKIFDCYRPQRAVDYFVRWAKDLHDQEMKAEYYPSIDKKNLFRDGYIAEQSGHSRGSTVDLTIIDLDSNRELDMGTHFDYFDPLSHTASSHIGKIQHDNRMALKTVMERNGFRNLKEEWWHFTLKNEAFPKQYFDFKVQ</sequence>
<dbReference type="SUPFAM" id="SSF55166">
    <property type="entry name" value="Hedgehog/DD-peptidase"/>
    <property type="match status" value="1"/>
</dbReference>